<evidence type="ECO:0000256" key="5">
    <source>
        <dbReference type="ARBA" id="ARBA00007417"/>
    </source>
</evidence>
<feature type="binding site" evidence="15">
    <location>
        <position position="313"/>
    </location>
    <ligand>
        <name>substrate</name>
    </ligand>
</feature>
<evidence type="ECO:0000256" key="3">
    <source>
        <dbReference type="ARBA" id="ARBA00004910"/>
    </source>
</evidence>
<evidence type="ECO:0000256" key="15">
    <source>
        <dbReference type="PIRSR" id="PIRSR006769-2"/>
    </source>
</evidence>
<comment type="cofactor">
    <cofactor evidence="13 16">
        <name>Zn(2+)</name>
        <dbReference type="ChEBI" id="CHEBI:29105"/>
    </cofactor>
    <text evidence="13 16">Binds 1 zinc ion.</text>
</comment>
<evidence type="ECO:0000256" key="16">
    <source>
        <dbReference type="PIRSR" id="PIRSR006769-3"/>
    </source>
</evidence>
<reference evidence="19" key="1">
    <citation type="submission" date="2019-11" db="EMBL/GenBank/DDBJ databases">
        <title>Isolation and characterization of two novel species in the genus Thiomicrorhabdus.</title>
        <authorList>
            <person name="Mochizuki J."/>
            <person name="Kojima H."/>
            <person name="Fukui M."/>
        </authorList>
    </citation>
    <scope>NUCLEOTIDE SEQUENCE [LARGE SCALE GENOMIC DNA]</scope>
    <source>
        <strain evidence="19">AkT22</strain>
    </source>
</reference>
<name>A0A6F8PMK7_9GAMM</name>
<evidence type="ECO:0000256" key="4">
    <source>
        <dbReference type="ARBA" id="ARBA00005259"/>
    </source>
</evidence>
<dbReference type="GO" id="GO:0008835">
    <property type="term" value="F:diaminohydroxyphosphoribosylaminopyrimidine deaminase activity"/>
    <property type="evidence" value="ECO:0007669"/>
    <property type="project" value="UniProtKB-EC"/>
</dbReference>
<comment type="pathway">
    <text evidence="2 13">Cofactor biosynthesis; riboflavin biosynthesis; 5-amino-6-(D-ribitylamino)uracil from GTP: step 2/4.</text>
</comment>
<evidence type="ECO:0000256" key="10">
    <source>
        <dbReference type="ARBA" id="ARBA00022857"/>
    </source>
</evidence>
<dbReference type="PROSITE" id="PS51747">
    <property type="entry name" value="CYT_DCMP_DEAMINASES_2"/>
    <property type="match status" value="1"/>
</dbReference>
<dbReference type="SUPFAM" id="SSF53927">
    <property type="entry name" value="Cytidine deaminase-like"/>
    <property type="match status" value="1"/>
</dbReference>
<keyword evidence="9 13" id="KW-0862">Zinc</keyword>
<evidence type="ECO:0000256" key="13">
    <source>
        <dbReference type="PIRNR" id="PIRNR006769"/>
    </source>
</evidence>
<keyword evidence="8 13" id="KW-0378">Hydrolase</keyword>
<keyword evidence="19" id="KW-1185">Reference proteome</keyword>
<dbReference type="UniPathway" id="UPA00275">
    <property type="reaction ID" value="UER00401"/>
</dbReference>
<dbReference type="InterPro" id="IPR002734">
    <property type="entry name" value="RibDG_C"/>
</dbReference>
<sequence length="385" mass="41528">MNFSEFDALMMQRALDLAEKGIYSTKPNPAVGCVITQDSKVIGEGWHRQAGQLHAERLALLDAQQRGFFVKGATAYVTLEPCSHTGRTSPCSDALIEAGIGRVVVAMQDPNPLVCGQGIQKLQAANIPVDVGLMQERAESLNLGFIQTMKTQLPFVRLKMATSLDGRTAAANGESQWITGDEARKAVHFMRAKHGALITGIGTVLADDPSLTVRLTDEELASINLTQDNCHPIRVILDPHMSMPLDAKMLSLPGRTIVMTSKASAESQRSQIDAFYAKGIELVAVAAQDDVLDLESVLHYLAQEEKVTDVMVEAGSIVAGAFMRSGFVNELHCFVAPTIMGDKAKPMFTLPGIEAMSDKLPLAFQSCNLVGQDVHLVLTPTTQKG</sequence>
<feature type="binding site" evidence="15">
    <location>
        <position position="203"/>
    </location>
    <ligand>
        <name>substrate</name>
    </ligand>
</feature>
<evidence type="ECO:0000256" key="8">
    <source>
        <dbReference type="ARBA" id="ARBA00022801"/>
    </source>
</evidence>
<dbReference type="InterPro" id="IPR024072">
    <property type="entry name" value="DHFR-like_dom_sf"/>
</dbReference>
<dbReference type="CDD" id="cd01284">
    <property type="entry name" value="Riboflavin_deaminase-reductase"/>
    <property type="match status" value="1"/>
</dbReference>
<dbReference type="InterPro" id="IPR011549">
    <property type="entry name" value="RibD_C"/>
</dbReference>
<dbReference type="RefSeq" id="WP_198415250.1">
    <property type="nucleotide sequence ID" value="NZ_AP021888.1"/>
</dbReference>
<evidence type="ECO:0000256" key="6">
    <source>
        <dbReference type="ARBA" id="ARBA00022619"/>
    </source>
</evidence>
<evidence type="ECO:0000256" key="2">
    <source>
        <dbReference type="ARBA" id="ARBA00004882"/>
    </source>
</evidence>
<feature type="binding site" evidence="15">
    <location>
        <begin position="315"/>
        <end position="321"/>
    </location>
    <ligand>
        <name>NADP(+)</name>
        <dbReference type="ChEBI" id="CHEBI:58349"/>
    </ligand>
</feature>
<dbReference type="EC" id="1.1.1.193" evidence="13"/>
<dbReference type="Pfam" id="PF00383">
    <property type="entry name" value="dCMP_cyt_deam_1"/>
    <property type="match status" value="1"/>
</dbReference>
<dbReference type="EC" id="3.5.4.26" evidence="13"/>
<dbReference type="InterPro" id="IPR050765">
    <property type="entry name" value="Riboflavin_Biosynth_HTPR"/>
</dbReference>
<dbReference type="Gene3D" id="3.40.140.10">
    <property type="entry name" value="Cytidine Deaminase, domain 2"/>
    <property type="match status" value="1"/>
</dbReference>
<gene>
    <name evidence="18" type="ORF">THMIRHAT_10230</name>
</gene>
<comment type="similarity">
    <text evidence="5 13">In the C-terminal section; belongs to the HTP reductase family.</text>
</comment>
<dbReference type="InterPro" id="IPR016192">
    <property type="entry name" value="APOBEC/CMP_deaminase_Zn-bd"/>
</dbReference>
<keyword evidence="12" id="KW-0511">Multifunctional enzyme</keyword>
<keyword evidence="7 13" id="KW-0479">Metal-binding</keyword>
<dbReference type="GO" id="GO:0009231">
    <property type="term" value="P:riboflavin biosynthetic process"/>
    <property type="evidence" value="ECO:0007669"/>
    <property type="project" value="UniProtKB-UniPathway"/>
</dbReference>
<dbReference type="InterPro" id="IPR002125">
    <property type="entry name" value="CMP_dCMP_dom"/>
</dbReference>
<evidence type="ECO:0000256" key="9">
    <source>
        <dbReference type="ARBA" id="ARBA00022833"/>
    </source>
</evidence>
<evidence type="ECO:0000313" key="19">
    <source>
        <dbReference type="Proteomes" id="UP000501466"/>
    </source>
</evidence>
<dbReference type="InterPro" id="IPR004794">
    <property type="entry name" value="Eubact_RibD"/>
</dbReference>
<dbReference type="SUPFAM" id="SSF53597">
    <property type="entry name" value="Dihydrofolate reductase-like"/>
    <property type="match status" value="1"/>
</dbReference>
<dbReference type="PIRSF" id="PIRSF006769">
    <property type="entry name" value="RibD"/>
    <property type="match status" value="1"/>
</dbReference>
<feature type="binding site" evidence="15">
    <location>
        <position position="191"/>
    </location>
    <ligand>
        <name>substrate</name>
    </ligand>
</feature>
<feature type="binding site" evidence="16">
    <location>
        <position position="82"/>
    </location>
    <ligand>
        <name>Zn(2+)</name>
        <dbReference type="ChEBI" id="CHEBI:29105"/>
        <note>catalytic</note>
    </ligand>
</feature>
<feature type="binding site" evidence="15">
    <location>
        <position position="175"/>
    </location>
    <ligand>
        <name>substrate</name>
    </ligand>
</feature>
<accession>A0A6F8PMK7</accession>
<feature type="binding site" evidence="15">
    <location>
        <position position="161"/>
    </location>
    <ligand>
        <name>NADP(+)</name>
        <dbReference type="ChEBI" id="CHEBI:58349"/>
    </ligand>
</feature>
<dbReference type="NCBIfam" id="TIGR00326">
    <property type="entry name" value="eubact_ribD"/>
    <property type="match status" value="1"/>
</dbReference>
<dbReference type="GO" id="GO:0008703">
    <property type="term" value="F:5-amino-6-(5-phosphoribosylamino)uracil reductase activity"/>
    <property type="evidence" value="ECO:0007669"/>
    <property type="project" value="UniProtKB-EC"/>
</dbReference>
<evidence type="ECO:0000256" key="11">
    <source>
        <dbReference type="ARBA" id="ARBA00023002"/>
    </source>
</evidence>
<evidence type="ECO:0000256" key="14">
    <source>
        <dbReference type="PIRSR" id="PIRSR006769-1"/>
    </source>
</evidence>
<keyword evidence="11 13" id="KW-0560">Oxidoreductase</keyword>
<dbReference type="PROSITE" id="PS00903">
    <property type="entry name" value="CYT_DCMP_DEAMINASES_1"/>
    <property type="match status" value="1"/>
</dbReference>
<feature type="domain" description="CMP/dCMP-type deaminase" evidence="17">
    <location>
        <begin position="5"/>
        <end position="130"/>
    </location>
</feature>
<evidence type="ECO:0000256" key="7">
    <source>
        <dbReference type="ARBA" id="ARBA00022723"/>
    </source>
</evidence>
<dbReference type="KEGG" id="tzo:THMIRHAT_10230"/>
<dbReference type="GO" id="GO:0050661">
    <property type="term" value="F:NADP binding"/>
    <property type="evidence" value="ECO:0007669"/>
    <property type="project" value="InterPro"/>
</dbReference>
<dbReference type="EMBL" id="AP021888">
    <property type="protein sequence ID" value="BBP43277.1"/>
    <property type="molecule type" value="Genomic_DNA"/>
</dbReference>
<keyword evidence="6 13" id="KW-0686">Riboflavin biosynthesis</keyword>
<dbReference type="GO" id="GO:0008270">
    <property type="term" value="F:zinc ion binding"/>
    <property type="evidence" value="ECO:0007669"/>
    <property type="project" value="InterPro"/>
</dbReference>
<evidence type="ECO:0000313" key="18">
    <source>
        <dbReference type="EMBL" id="BBP43277.1"/>
    </source>
</evidence>
<feature type="binding site" evidence="15">
    <location>
        <position position="177"/>
    </location>
    <ligand>
        <name>NADP(+)</name>
        <dbReference type="ChEBI" id="CHEBI:58349"/>
    </ligand>
</feature>
<comment type="function">
    <text evidence="1 13">Converts 2,5-diamino-6-(ribosylamino)-4(3h)-pyrimidinone 5'-phosphate into 5-amino-6-(ribosylamino)-2,4(1h,3h)-pyrimidinedione 5'-phosphate.</text>
</comment>
<dbReference type="Pfam" id="PF01872">
    <property type="entry name" value="RibD_C"/>
    <property type="match status" value="1"/>
</dbReference>
<comment type="catalytic activity">
    <reaction evidence="13">
        <text>2,5-diamino-6-hydroxy-4-(5-phosphoribosylamino)-pyrimidine + H2O + H(+) = 5-amino-6-(5-phospho-D-ribosylamino)uracil + NH4(+)</text>
        <dbReference type="Rhea" id="RHEA:21868"/>
        <dbReference type="ChEBI" id="CHEBI:15377"/>
        <dbReference type="ChEBI" id="CHEBI:15378"/>
        <dbReference type="ChEBI" id="CHEBI:28938"/>
        <dbReference type="ChEBI" id="CHEBI:58453"/>
        <dbReference type="ChEBI" id="CHEBI:58614"/>
        <dbReference type="EC" id="3.5.4.26"/>
    </reaction>
</comment>
<feature type="binding site" evidence="15">
    <location>
        <position position="211"/>
    </location>
    <ligand>
        <name>substrate</name>
    </ligand>
</feature>
<protein>
    <recommendedName>
        <fullName evidence="13">Riboflavin biosynthesis protein RibD</fullName>
    </recommendedName>
    <domain>
        <recommendedName>
            <fullName evidence="13">Diaminohydroxyphosphoribosylaminopyrimidine deaminase</fullName>
            <shortName evidence="13">DRAP deaminase</shortName>
            <ecNumber evidence="13">3.5.4.26</ecNumber>
        </recommendedName>
        <alternativeName>
            <fullName evidence="13">Riboflavin-specific deaminase</fullName>
        </alternativeName>
    </domain>
    <domain>
        <recommendedName>
            <fullName evidence="13">5-amino-6-(5-phosphoribosylamino)uracil reductase</fullName>
            <ecNumber evidence="13">1.1.1.193</ecNumber>
        </recommendedName>
        <alternativeName>
            <fullName evidence="13">HTP reductase</fullName>
        </alternativeName>
    </domain>
</protein>
<comment type="catalytic activity">
    <reaction evidence="13">
        <text>5-amino-6-(5-phospho-D-ribitylamino)uracil + NADP(+) = 5-amino-6-(5-phospho-D-ribosylamino)uracil + NADPH + H(+)</text>
        <dbReference type="Rhea" id="RHEA:17845"/>
        <dbReference type="ChEBI" id="CHEBI:15378"/>
        <dbReference type="ChEBI" id="CHEBI:57783"/>
        <dbReference type="ChEBI" id="CHEBI:58349"/>
        <dbReference type="ChEBI" id="CHEBI:58421"/>
        <dbReference type="ChEBI" id="CHEBI:58453"/>
        <dbReference type="EC" id="1.1.1.193"/>
    </reaction>
</comment>
<dbReference type="PANTHER" id="PTHR38011">
    <property type="entry name" value="DIHYDROFOLATE REDUCTASE FAMILY PROTEIN (AFU_ORTHOLOGUE AFUA_8G06820)"/>
    <property type="match status" value="1"/>
</dbReference>
<organism evidence="18 19">
    <name type="scientific">Thiosulfativibrio zosterae</name>
    <dbReference type="NCBI Taxonomy" id="2675053"/>
    <lineage>
        <taxon>Bacteria</taxon>
        <taxon>Pseudomonadati</taxon>
        <taxon>Pseudomonadota</taxon>
        <taxon>Gammaproteobacteria</taxon>
        <taxon>Thiotrichales</taxon>
        <taxon>Piscirickettsiaceae</taxon>
        <taxon>Thiosulfativibrio</taxon>
    </lineage>
</organism>
<evidence type="ECO:0000259" key="17">
    <source>
        <dbReference type="PROSITE" id="PS51747"/>
    </source>
</evidence>
<dbReference type="Proteomes" id="UP000501466">
    <property type="component" value="Chromosome"/>
</dbReference>
<dbReference type="NCBIfam" id="TIGR00227">
    <property type="entry name" value="ribD_Cterm"/>
    <property type="match status" value="1"/>
</dbReference>
<proteinExistence type="inferred from homology"/>
<dbReference type="Gene3D" id="3.40.430.10">
    <property type="entry name" value="Dihydrofolate Reductase, subunit A"/>
    <property type="match status" value="1"/>
</dbReference>
<dbReference type="AlphaFoldDB" id="A0A6F8PMK7"/>
<comment type="similarity">
    <text evidence="4 13">In the N-terminal section; belongs to the cytidine and deoxycytidylate deaminase family.</text>
</comment>
<comment type="pathway">
    <text evidence="3 13">Cofactor biosynthesis; riboflavin biosynthesis; 5-amino-6-(D-ribitylamino)uracil from GTP: step 3/4.</text>
</comment>
<feature type="binding site" evidence="16">
    <location>
        <position position="54"/>
    </location>
    <ligand>
        <name>Zn(2+)</name>
        <dbReference type="ChEBI" id="CHEBI:29105"/>
        <note>catalytic</note>
    </ligand>
</feature>
<dbReference type="PANTHER" id="PTHR38011:SF7">
    <property type="entry name" value="2,5-DIAMINO-6-RIBOSYLAMINO-4(3H)-PYRIMIDINONE 5'-PHOSPHATE REDUCTASE"/>
    <property type="match status" value="1"/>
</dbReference>
<evidence type="ECO:0000256" key="1">
    <source>
        <dbReference type="ARBA" id="ARBA00002151"/>
    </source>
</evidence>
<dbReference type="InterPro" id="IPR016193">
    <property type="entry name" value="Cytidine_deaminase-like"/>
</dbReference>
<evidence type="ECO:0000256" key="12">
    <source>
        <dbReference type="ARBA" id="ARBA00023268"/>
    </source>
</evidence>
<keyword evidence="10 13" id="KW-0521">NADP</keyword>
<feature type="binding site" evidence="16">
    <location>
        <position position="91"/>
    </location>
    <ligand>
        <name>Zn(2+)</name>
        <dbReference type="ChEBI" id="CHEBI:29105"/>
        <note>catalytic</note>
    </ligand>
</feature>
<dbReference type="FunFam" id="3.40.140.10:FF:000025">
    <property type="entry name" value="Riboflavin biosynthesis protein RibD"/>
    <property type="match status" value="1"/>
</dbReference>
<feature type="binding site" evidence="15">
    <location>
        <position position="214"/>
    </location>
    <ligand>
        <name>substrate</name>
    </ligand>
</feature>
<feature type="binding site" evidence="15">
    <location>
        <position position="207"/>
    </location>
    <ligand>
        <name>NADP(+)</name>
        <dbReference type="ChEBI" id="CHEBI:58349"/>
    </ligand>
</feature>
<feature type="active site" description="Proton donor" evidence="14">
    <location>
        <position position="56"/>
    </location>
</feature>